<feature type="transmembrane region" description="Helical" evidence="1">
    <location>
        <begin position="37"/>
        <end position="54"/>
    </location>
</feature>
<dbReference type="PANTHER" id="PTHR22911:SF79">
    <property type="entry name" value="MOBA-LIKE NTP TRANSFERASE DOMAIN-CONTAINING PROTEIN"/>
    <property type="match status" value="1"/>
</dbReference>
<evidence type="ECO:0000313" key="4">
    <source>
        <dbReference type="Proteomes" id="UP000005631"/>
    </source>
</evidence>
<feature type="transmembrane region" description="Helical" evidence="1">
    <location>
        <begin position="176"/>
        <end position="197"/>
    </location>
</feature>
<dbReference type="SUPFAM" id="SSF103481">
    <property type="entry name" value="Multidrug resistance efflux transporter EmrE"/>
    <property type="match status" value="2"/>
</dbReference>
<dbReference type="Proteomes" id="UP000005631">
    <property type="component" value="Chromosome"/>
</dbReference>
<dbReference type="AlphaFoldDB" id="G8R0N4"/>
<evidence type="ECO:0000256" key="1">
    <source>
        <dbReference type="SAM" id="Phobius"/>
    </source>
</evidence>
<gene>
    <name evidence="3" type="ordered locus">Oweho_1752</name>
</gene>
<dbReference type="EMBL" id="CP003156">
    <property type="protein sequence ID" value="AEV32738.1"/>
    <property type="molecule type" value="Genomic_DNA"/>
</dbReference>
<feature type="transmembrane region" description="Helical" evidence="1">
    <location>
        <begin position="12"/>
        <end position="31"/>
    </location>
</feature>
<evidence type="ECO:0000259" key="2">
    <source>
        <dbReference type="Pfam" id="PF00892"/>
    </source>
</evidence>
<keyword evidence="4" id="KW-1185">Reference proteome</keyword>
<evidence type="ECO:0000313" key="3">
    <source>
        <dbReference type="EMBL" id="AEV32738.1"/>
    </source>
</evidence>
<dbReference type="PANTHER" id="PTHR22911">
    <property type="entry name" value="ACYL-MALONYL CONDENSING ENZYME-RELATED"/>
    <property type="match status" value="1"/>
</dbReference>
<dbReference type="Pfam" id="PF00892">
    <property type="entry name" value="EamA"/>
    <property type="match status" value="2"/>
</dbReference>
<name>G8R0N4_OWEHD</name>
<feature type="domain" description="EamA" evidence="2">
    <location>
        <begin position="15"/>
        <end position="137"/>
    </location>
</feature>
<protein>
    <submittedName>
        <fullName evidence="3">Putative permease</fullName>
    </submittedName>
</protein>
<keyword evidence="1" id="KW-1133">Transmembrane helix</keyword>
<dbReference type="eggNOG" id="COG0697">
    <property type="taxonomic scope" value="Bacteria"/>
</dbReference>
<feature type="transmembrane region" description="Helical" evidence="1">
    <location>
        <begin position="66"/>
        <end position="83"/>
    </location>
</feature>
<organism evidence="3 4">
    <name type="scientific">Owenweeksia hongkongensis (strain DSM 17368 / CIP 108786 / JCM 12287 / NRRL B-23963 / UST20020801)</name>
    <dbReference type="NCBI Taxonomy" id="926562"/>
    <lineage>
        <taxon>Bacteria</taxon>
        <taxon>Pseudomonadati</taxon>
        <taxon>Bacteroidota</taxon>
        <taxon>Flavobacteriia</taxon>
        <taxon>Flavobacteriales</taxon>
        <taxon>Owenweeksiaceae</taxon>
        <taxon>Owenweeksia</taxon>
    </lineage>
</organism>
<reference evidence="3 4" key="1">
    <citation type="journal article" date="2012" name="Stand. Genomic Sci.">
        <title>Genome sequence of the orange-pigmented seawater bacterium Owenweeksia hongkongensis type strain (UST20020801(T)).</title>
        <authorList>
            <person name="Riedel T."/>
            <person name="Held B."/>
            <person name="Nolan M."/>
            <person name="Lucas S."/>
            <person name="Lapidus A."/>
            <person name="Tice H."/>
            <person name="Del Rio T.G."/>
            <person name="Cheng J.F."/>
            <person name="Han C."/>
            <person name="Tapia R."/>
            <person name="Goodwin L.A."/>
            <person name="Pitluck S."/>
            <person name="Liolios K."/>
            <person name="Mavromatis K."/>
            <person name="Pagani I."/>
            <person name="Ivanova N."/>
            <person name="Mikhailova N."/>
            <person name="Pati A."/>
            <person name="Chen A."/>
            <person name="Palaniappan K."/>
            <person name="Rohde M."/>
            <person name="Tindall B.J."/>
            <person name="Detter J.C."/>
            <person name="Goker M."/>
            <person name="Woyke T."/>
            <person name="Bristow J."/>
            <person name="Eisen J.A."/>
            <person name="Markowitz V."/>
            <person name="Hugenholtz P."/>
            <person name="Klenk H.P."/>
            <person name="Kyrpides N.C."/>
        </authorList>
    </citation>
    <scope>NUCLEOTIDE SEQUENCE</scope>
    <source>
        <strain evidence="4">DSM 17368 / JCM 12287 / NRRL B-23963</strain>
    </source>
</reference>
<accession>G8R0N4</accession>
<feature type="transmembrane region" description="Helical" evidence="1">
    <location>
        <begin position="121"/>
        <end position="137"/>
    </location>
</feature>
<dbReference type="InterPro" id="IPR000620">
    <property type="entry name" value="EamA_dom"/>
</dbReference>
<dbReference type="STRING" id="926562.Oweho_1752"/>
<feature type="transmembrane region" description="Helical" evidence="1">
    <location>
        <begin position="89"/>
        <end position="109"/>
    </location>
</feature>
<feature type="transmembrane region" description="Helical" evidence="1">
    <location>
        <begin position="213"/>
        <end position="229"/>
    </location>
</feature>
<keyword evidence="1" id="KW-0812">Transmembrane</keyword>
<dbReference type="GO" id="GO:0016020">
    <property type="term" value="C:membrane"/>
    <property type="evidence" value="ECO:0007669"/>
    <property type="project" value="InterPro"/>
</dbReference>
<keyword evidence="1" id="KW-0472">Membrane</keyword>
<feature type="transmembrane region" description="Helical" evidence="1">
    <location>
        <begin position="241"/>
        <end position="262"/>
    </location>
</feature>
<feature type="domain" description="EamA" evidence="2">
    <location>
        <begin position="145"/>
        <end position="284"/>
    </location>
</feature>
<proteinExistence type="predicted"/>
<dbReference type="RefSeq" id="WP_014202094.1">
    <property type="nucleotide sequence ID" value="NC_016599.1"/>
</dbReference>
<feature type="transmembrane region" description="Helical" evidence="1">
    <location>
        <begin position="268"/>
        <end position="289"/>
    </location>
</feature>
<dbReference type="InterPro" id="IPR037185">
    <property type="entry name" value="EmrE-like"/>
</dbReference>
<dbReference type="OrthoDB" id="9150437at2"/>
<sequence length="305" mass="34046">MLQSKNSDYAKLHFVVFLWGFTAILGNLISIDAIPLVWHRMWMASVFIFLFLIATKRTDFKIDKKAWRIILAGVIIAAHWITFFHAIKISTVSVALACVSTGAFFGSLIEPIVYKRKVDKSEMLLGGFVILGLYLIFRFEGNYTAGIITALISTFLSASFSVLNSKLVKTNSPFRITFLEMLGGWLAISLFSLYAIYSGSLQVSDFSLNGMDWLYLIILGSICTAYAFIQSVAVMRTLSSFTVLLSINLEPIYGILLALIFFGDSEMMNPYFYVGAGIILSTVFADILIKRYKKKKLPTGTNPSV</sequence>
<dbReference type="HOGENOM" id="CLU_033863_15_3_10"/>
<feature type="transmembrane region" description="Helical" evidence="1">
    <location>
        <begin position="143"/>
        <end position="164"/>
    </location>
</feature>
<dbReference type="KEGG" id="oho:Oweho_1752"/>